<name>A0A1F7IA18_9BACT</name>
<reference evidence="1 2" key="1">
    <citation type="journal article" date="2016" name="Nat. Commun.">
        <title>Thousands of microbial genomes shed light on interconnected biogeochemical processes in an aquifer system.</title>
        <authorList>
            <person name="Anantharaman K."/>
            <person name="Brown C.T."/>
            <person name="Hug L.A."/>
            <person name="Sharon I."/>
            <person name="Castelle C.J."/>
            <person name="Probst A.J."/>
            <person name="Thomas B.C."/>
            <person name="Singh A."/>
            <person name="Wilkins M.J."/>
            <person name="Karaoz U."/>
            <person name="Brodie E.L."/>
            <person name="Williams K.H."/>
            <person name="Hubbard S.S."/>
            <person name="Banfield J.F."/>
        </authorList>
    </citation>
    <scope>NUCLEOTIDE SEQUENCE [LARGE SCALE GENOMIC DNA]</scope>
</reference>
<dbReference type="Proteomes" id="UP000177698">
    <property type="component" value="Unassembled WGS sequence"/>
</dbReference>
<proteinExistence type="predicted"/>
<dbReference type="STRING" id="1802056.A2954_01610"/>
<gene>
    <name evidence="1" type="ORF">A2954_01610</name>
</gene>
<organism evidence="1 2">
    <name type="scientific">Candidatus Roizmanbacteria bacterium RIFCSPLOWO2_01_FULL_37_12</name>
    <dbReference type="NCBI Taxonomy" id="1802056"/>
    <lineage>
        <taxon>Bacteria</taxon>
        <taxon>Candidatus Roizmaniibacteriota</taxon>
    </lineage>
</organism>
<evidence type="ECO:0000313" key="2">
    <source>
        <dbReference type="Proteomes" id="UP000177698"/>
    </source>
</evidence>
<dbReference type="AlphaFoldDB" id="A0A1F7IA18"/>
<dbReference type="EMBL" id="MGAG01000027">
    <property type="protein sequence ID" value="OGK40192.1"/>
    <property type="molecule type" value="Genomic_DNA"/>
</dbReference>
<accession>A0A1F7IA18</accession>
<protein>
    <submittedName>
        <fullName evidence="1">Uncharacterized protein</fullName>
    </submittedName>
</protein>
<comment type="caution">
    <text evidence="1">The sequence shown here is derived from an EMBL/GenBank/DDBJ whole genome shotgun (WGS) entry which is preliminary data.</text>
</comment>
<sequence length="311" mass="33401">MANNKIIIVILVLVVAGTALIGAFPQSPKVTSSPTNAPLARPTFYKDFNLPSLLSLKFWPSATPTMFIQTGSSPTPVQGGNPTAGPLPTPMTIGKVRPGSSLQEIARIAEAVSCTPAAFILAIKTQETQQRFFTTATPSVFRFYNTFDWWKPPYATAGDSCYGYSYNTITGLISPDAAGAGTRCANAVGNPSAASQGIMGLMQINQSEQNSVTAKFQQFFKGATPDRRVLFDAMVLGGFLYKKLSTQTTGCDLNWGIKDIAIVSCRFYGACTDNYCENVCKYYADYGGQKFNNCTNISNLVVGSPTGCKLK</sequence>
<evidence type="ECO:0000313" key="1">
    <source>
        <dbReference type="EMBL" id="OGK40192.1"/>
    </source>
</evidence>